<organism evidence="10 11">
    <name type="scientific">Pelobates cultripes</name>
    <name type="common">Western spadefoot toad</name>
    <dbReference type="NCBI Taxonomy" id="61616"/>
    <lineage>
        <taxon>Eukaryota</taxon>
        <taxon>Metazoa</taxon>
        <taxon>Chordata</taxon>
        <taxon>Craniata</taxon>
        <taxon>Vertebrata</taxon>
        <taxon>Euteleostomi</taxon>
        <taxon>Amphibia</taxon>
        <taxon>Batrachia</taxon>
        <taxon>Anura</taxon>
        <taxon>Pelobatoidea</taxon>
        <taxon>Pelobatidae</taxon>
        <taxon>Pelobates</taxon>
    </lineage>
</organism>
<dbReference type="PANTHER" id="PTHR12276:SF120">
    <property type="entry name" value="EPSIN-3"/>
    <property type="match status" value="1"/>
</dbReference>
<dbReference type="GO" id="GO:0005543">
    <property type="term" value="F:phospholipid binding"/>
    <property type="evidence" value="ECO:0007669"/>
    <property type="project" value="TreeGrafter"/>
</dbReference>
<evidence type="ECO:0000256" key="7">
    <source>
        <dbReference type="SAM" id="Coils"/>
    </source>
</evidence>
<keyword evidence="6" id="KW-0446">Lipid-binding</keyword>
<keyword evidence="11" id="KW-1185">Reference proteome</keyword>
<dbReference type="InterPro" id="IPR013809">
    <property type="entry name" value="ENTH"/>
</dbReference>
<dbReference type="PROSITE" id="PS50330">
    <property type="entry name" value="UIM"/>
    <property type="match status" value="1"/>
</dbReference>
<reference evidence="10" key="1">
    <citation type="submission" date="2022-03" db="EMBL/GenBank/DDBJ databases">
        <authorList>
            <person name="Alioto T."/>
            <person name="Alioto T."/>
            <person name="Gomez Garrido J."/>
        </authorList>
    </citation>
    <scope>NUCLEOTIDE SEQUENCE</scope>
</reference>
<dbReference type="Proteomes" id="UP001295444">
    <property type="component" value="Chromosome 06"/>
</dbReference>
<dbReference type="FunFam" id="1.25.40.90:FF:000002">
    <property type="entry name" value="epsin-2 isoform X1"/>
    <property type="match status" value="1"/>
</dbReference>
<evidence type="ECO:0000256" key="3">
    <source>
        <dbReference type="ARBA" id="ARBA00022490"/>
    </source>
</evidence>
<keyword evidence="5" id="KW-0677">Repeat</keyword>
<gene>
    <name evidence="10" type="ORF">PECUL_23A046583</name>
</gene>
<feature type="compositionally biased region" description="Polar residues" evidence="8">
    <location>
        <begin position="173"/>
        <end position="192"/>
    </location>
</feature>
<keyword evidence="7" id="KW-0175">Coiled coil</keyword>
<dbReference type="GO" id="GO:0030276">
    <property type="term" value="F:clathrin binding"/>
    <property type="evidence" value="ECO:0007669"/>
    <property type="project" value="TreeGrafter"/>
</dbReference>
<evidence type="ECO:0000256" key="8">
    <source>
        <dbReference type="SAM" id="MobiDB-lite"/>
    </source>
</evidence>
<keyword evidence="3" id="KW-0963">Cytoplasm</keyword>
<dbReference type="GO" id="GO:0006897">
    <property type="term" value="P:endocytosis"/>
    <property type="evidence" value="ECO:0007669"/>
    <property type="project" value="TreeGrafter"/>
</dbReference>
<feature type="region of interest" description="Disordered" evidence="8">
    <location>
        <begin position="173"/>
        <end position="196"/>
    </location>
</feature>
<evidence type="ECO:0000256" key="6">
    <source>
        <dbReference type="ARBA" id="ARBA00023121"/>
    </source>
</evidence>
<keyword evidence="4" id="KW-0597">Phosphoprotein</keyword>
<dbReference type="SMART" id="SM00726">
    <property type="entry name" value="UIM"/>
    <property type="match status" value="2"/>
</dbReference>
<proteinExistence type="inferred from homology"/>
<evidence type="ECO:0000256" key="5">
    <source>
        <dbReference type="ARBA" id="ARBA00022737"/>
    </source>
</evidence>
<dbReference type="GO" id="GO:0005768">
    <property type="term" value="C:endosome"/>
    <property type="evidence" value="ECO:0007669"/>
    <property type="project" value="TreeGrafter"/>
</dbReference>
<comment type="subcellular location">
    <subcellularLocation>
        <location evidence="1">Cytoplasm</location>
    </subcellularLocation>
</comment>
<dbReference type="GO" id="GO:0030125">
    <property type="term" value="C:clathrin vesicle coat"/>
    <property type="evidence" value="ECO:0007669"/>
    <property type="project" value="TreeGrafter"/>
</dbReference>
<evidence type="ECO:0000313" key="10">
    <source>
        <dbReference type="EMBL" id="CAH2302066.1"/>
    </source>
</evidence>
<dbReference type="SMART" id="SM00273">
    <property type="entry name" value="ENTH"/>
    <property type="match status" value="1"/>
</dbReference>
<comment type="similarity">
    <text evidence="2">Belongs to the epsin family.</text>
</comment>
<feature type="coiled-coil region" evidence="7">
    <location>
        <begin position="123"/>
        <end position="150"/>
    </location>
</feature>
<dbReference type="AlphaFoldDB" id="A0AAD1WAN4"/>
<feature type="domain" description="ENTH" evidence="9">
    <location>
        <begin position="12"/>
        <end position="144"/>
    </location>
</feature>
<dbReference type="SUPFAM" id="SSF48464">
    <property type="entry name" value="ENTH/VHS domain"/>
    <property type="match status" value="1"/>
</dbReference>
<name>A0AAD1WAN4_PELCU</name>
<dbReference type="Pfam" id="PF01417">
    <property type="entry name" value="ENTH"/>
    <property type="match status" value="1"/>
</dbReference>
<evidence type="ECO:0000313" key="11">
    <source>
        <dbReference type="Proteomes" id="UP001295444"/>
    </source>
</evidence>
<sequence length="573" mass="64186">MATSSIRRQMKNMVHNYTEAEVKVREATSNDPWGPSTTLMYQIAQMTYNTETFSEVMMMVWRRLNDSGKKWRHVYKALTLLDYLIKNGSNKVYQECQENLIMVQTLKDFQFLDRDGKDQGINIREKAKQIVSLLKDEERLKQERLQAQNTTRRMSQSLSAISSNKKLTCNQAHYNSSPRLQSDLEQARPQSSGEEELQLQLAIAMSKEEAEKQVVPSAPDASEEMQLQTALNWSKEEYEKELRASKTENTLFEDPSNPNNSPVAQKDQDALKKSQTPLVDLFDLFDPPQSLNTTNVHGDMFLNTDPILSSGSLFPPTEKTNCNPTANPWDLNTNTTNLKEDYMSQSIIFGSDSTSTMMEQQVTSNSAMELWDHTISDQNIFENSSNKIGLHNQDINIIEDQITDSPKKLNSQTPSSFLSPEALSLVNLDSLVTGSSVKNKNPFFSGTSAPSSTNPFQHMDQKPSLNQVRAFSPAPGLTAIPFTPMSNVPPMSAMSAETILNMKSISSSSFFMPSVNQPLIHIQSSSTSLGHHSFGNFPNNQSLILNPVPTILPQGVAPHPSFVCHQDENNPFL</sequence>
<dbReference type="GO" id="GO:0005886">
    <property type="term" value="C:plasma membrane"/>
    <property type="evidence" value="ECO:0007669"/>
    <property type="project" value="TreeGrafter"/>
</dbReference>
<accession>A0AAD1WAN4</accession>
<evidence type="ECO:0000256" key="4">
    <source>
        <dbReference type="ARBA" id="ARBA00022553"/>
    </source>
</evidence>
<evidence type="ECO:0000259" key="9">
    <source>
        <dbReference type="PROSITE" id="PS50942"/>
    </source>
</evidence>
<dbReference type="EMBL" id="OW240917">
    <property type="protein sequence ID" value="CAH2302066.1"/>
    <property type="molecule type" value="Genomic_DNA"/>
</dbReference>
<dbReference type="PANTHER" id="PTHR12276">
    <property type="entry name" value="EPSIN/ENT-RELATED"/>
    <property type="match status" value="1"/>
</dbReference>
<protein>
    <submittedName>
        <fullName evidence="10">Epsin-3 isoform X3</fullName>
    </submittedName>
</protein>
<evidence type="ECO:0000256" key="1">
    <source>
        <dbReference type="ARBA" id="ARBA00004496"/>
    </source>
</evidence>
<dbReference type="PROSITE" id="PS50942">
    <property type="entry name" value="ENTH"/>
    <property type="match status" value="1"/>
</dbReference>
<dbReference type="CDD" id="cd16990">
    <property type="entry name" value="ENTH_Epsin"/>
    <property type="match status" value="1"/>
</dbReference>
<evidence type="ECO:0000256" key="2">
    <source>
        <dbReference type="ARBA" id="ARBA00010130"/>
    </source>
</evidence>
<feature type="region of interest" description="Disordered" evidence="8">
    <location>
        <begin position="242"/>
        <end position="271"/>
    </location>
</feature>
<dbReference type="InterPro" id="IPR003903">
    <property type="entry name" value="UIM_dom"/>
</dbReference>
<dbReference type="Gene3D" id="1.25.40.90">
    <property type="match status" value="1"/>
</dbReference>
<dbReference type="InterPro" id="IPR008942">
    <property type="entry name" value="ENTH_VHS"/>
</dbReference>